<feature type="transmembrane region" description="Helical" evidence="2">
    <location>
        <begin position="505"/>
        <end position="523"/>
    </location>
</feature>
<feature type="transmembrane region" description="Helical" evidence="2">
    <location>
        <begin position="313"/>
        <end position="339"/>
    </location>
</feature>
<keyword evidence="2" id="KW-0812">Transmembrane</keyword>
<dbReference type="Proteomes" id="UP001595696">
    <property type="component" value="Unassembled WGS sequence"/>
</dbReference>
<feature type="region of interest" description="Disordered" evidence="1">
    <location>
        <begin position="1"/>
        <end position="76"/>
    </location>
</feature>
<feature type="compositionally biased region" description="Polar residues" evidence="1">
    <location>
        <begin position="1"/>
        <end position="12"/>
    </location>
</feature>
<protein>
    <submittedName>
        <fullName evidence="3">DUF2142 domain-containing protein</fullName>
    </submittedName>
</protein>
<feature type="transmembrane region" description="Helical" evidence="2">
    <location>
        <begin position="470"/>
        <end position="493"/>
    </location>
</feature>
<keyword evidence="2" id="KW-0472">Membrane</keyword>
<proteinExistence type="predicted"/>
<keyword evidence="4" id="KW-1185">Reference proteome</keyword>
<feature type="transmembrane region" description="Helical" evidence="2">
    <location>
        <begin position="425"/>
        <end position="450"/>
    </location>
</feature>
<reference evidence="4" key="1">
    <citation type="journal article" date="2019" name="Int. J. Syst. Evol. Microbiol.">
        <title>The Global Catalogue of Microorganisms (GCM) 10K type strain sequencing project: providing services to taxonomists for standard genome sequencing and annotation.</title>
        <authorList>
            <consortium name="The Broad Institute Genomics Platform"/>
            <consortium name="The Broad Institute Genome Sequencing Center for Infectious Disease"/>
            <person name="Wu L."/>
            <person name="Ma J."/>
        </authorList>
    </citation>
    <scope>NUCLEOTIDE SEQUENCE [LARGE SCALE GENOMIC DNA]</scope>
    <source>
        <strain evidence="4">CGMCC 4.7330</strain>
    </source>
</reference>
<dbReference type="Pfam" id="PF09913">
    <property type="entry name" value="DUF2142"/>
    <property type="match status" value="1"/>
</dbReference>
<feature type="transmembrane region" description="Helical" evidence="2">
    <location>
        <begin position="535"/>
        <end position="554"/>
    </location>
</feature>
<organism evidence="3 4">
    <name type="scientific">Nocardia jiangsuensis</name>
    <dbReference type="NCBI Taxonomy" id="1691563"/>
    <lineage>
        <taxon>Bacteria</taxon>
        <taxon>Bacillati</taxon>
        <taxon>Actinomycetota</taxon>
        <taxon>Actinomycetes</taxon>
        <taxon>Mycobacteriales</taxon>
        <taxon>Nocardiaceae</taxon>
        <taxon>Nocardia</taxon>
    </lineage>
</organism>
<feature type="transmembrane region" description="Helical" evidence="2">
    <location>
        <begin position="94"/>
        <end position="115"/>
    </location>
</feature>
<dbReference type="EMBL" id="JBHSAX010000014">
    <property type="protein sequence ID" value="MFC3963912.1"/>
    <property type="molecule type" value="Genomic_DNA"/>
</dbReference>
<feature type="compositionally biased region" description="Low complexity" evidence="1">
    <location>
        <begin position="34"/>
        <end position="49"/>
    </location>
</feature>
<evidence type="ECO:0000313" key="4">
    <source>
        <dbReference type="Proteomes" id="UP001595696"/>
    </source>
</evidence>
<sequence>MTASATGTQPTPSGDEPDPAERADSKVEPGSARPTATELTATEPADAEPGVTPNSPGLSGDKQVERPKAGRDANAGAGAGVANRIIHKLGPATTAFLILAGLFGAVFAVITPPFWGHDEITQFGRAYQVAHGGLLPQEIADTRGIAYGGDVPKSITDLMGYALTDYTTNGDEQNPMAADPSAYDRYKSAPVSAEMDQVWFTNTAAYSPVPYLPSAIGLRTAEALDLNVGTSTLVTRLAGLAAYLAITGFALWSLRAHRIQWLAFTVAVLPIAIFQAGTVTADTLTNALAFLISALLVKALFLGDGLRRPETAALLAATLALPLCKPAYILLALLIVVIPGERLGFRGVWRFTHWIFAAAGGLLFAVWMKVAAPTGDGMSLMRPEAQWGTVRPDDQLRGILTDPIAFVEVFGESISRRDQRWFTQFFGELGFAYIDVPALAILACLLAFVIGIGIGDRLRPEAATFRRTLIVALVLLANVAMIYVTLYMSFTPVDYFIIDGVQGRYFVPLAVLTFAVLLRWLPWRLALPDGTAPGRGAALTIVGATAVALTAAAVKYHVLVWG</sequence>
<evidence type="ECO:0000313" key="3">
    <source>
        <dbReference type="EMBL" id="MFC3963912.1"/>
    </source>
</evidence>
<name>A0ABV8DUX5_9NOCA</name>
<accession>A0ABV8DUX5</accession>
<feature type="transmembrane region" description="Helical" evidence="2">
    <location>
        <begin position="351"/>
        <end position="372"/>
    </location>
</feature>
<feature type="transmembrane region" description="Helical" evidence="2">
    <location>
        <begin position="233"/>
        <end position="252"/>
    </location>
</feature>
<dbReference type="RefSeq" id="WP_378613640.1">
    <property type="nucleotide sequence ID" value="NZ_JBHSAX010000014.1"/>
</dbReference>
<feature type="compositionally biased region" description="Basic and acidic residues" evidence="1">
    <location>
        <begin position="62"/>
        <end position="71"/>
    </location>
</feature>
<keyword evidence="2" id="KW-1133">Transmembrane helix</keyword>
<gene>
    <name evidence="3" type="ORF">ACFO0B_18120</name>
</gene>
<evidence type="ECO:0000256" key="1">
    <source>
        <dbReference type="SAM" id="MobiDB-lite"/>
    </source>
</evidence>
<feature type="transmembrane region" description="Helical" evidence="2">
    <location>
        <begin position="259"/>
        <end position="277"/>
    </location>
</feature>
<dbReference type="InterPro" id="IPR018674">
    <property type="entry name" value="DUF2142_membrane"/>
</dbReference>
<comment type="caution">
    <text evidence="3">The sequence shown here is derived from an EMBL/GenBank/DDBJ whole genome shotgun (WGS) entry which is preliminary data.</text>
</comment>
<evidence type="ECO:0000256" key="2">
    <source>
        <dbReference type="SAM" id="Phobius"/>
    </source>
</evidence>